<organism evidence="2 3">
    <name type="scientific">Trichonephila inaurata madagascariensis</name>
    <dbReference type="NCBI Taxonomy" id="2747483"/>
    <lineage>
        <taxon>Eukaryota</taxon>
        <taxon>Metazoa</taxon>
        <taxon>Ecdysozoa</taxon>
        <taxon>Arthropoda</taxon>
        <taxon>Chelicerata</taxon>
        <taxon>Arachnida</taxon>
        <taxon>Araneae</taxon>
        <taxon>Araneomorphae</taxon>
        <taxon>Entelegynae</taxon>
        <taxon>Araneoidea</taxon>
        <taxon>Nephilidae</taxon>
        <taxon>Trichonephila</taxon>
        <taxon>Trichonephila inaurata</taxon>
    </lineage>
</organism>
<feature type="region of interest" description="Disordered" evidence="1">
    <location>
        <begin position="85"/>
        <end position="105"/>
    </location>
</feature>
<evidence type="ECO:0000313" key="3">
    <source>
        <dbReference type="Proteomes" id="UP000886998"/>
    </source>
</evidence>
<proteinExistence type="predicted"/>
<reference evidence="2" key="1">
    <citation type="submission" date="2020-08" db="EMBL/GenBank/DDBJ databases">
        <title>Multicomponent nature underlies the extraordinary mechanical properties of spider dragline silk.</title>
        <authorList>
            <person name="Kono N."/>
            <person name="Nakamura H."/>
            <person name="Mori M."/>
            <person name="Yoshida Y."/>
            <person name="Ohtoshi R."/>
            <person name="Malay A.D."/>
            <person name="Moran D.A.P."/>
            <person name="Tomita M."/>
            <person name="Numata K."/>
            <person name="Arakawa K."/>
        </authorList>
    </citation>
    <scope>NUCLEOTIDE SEQUENCE</scope>
</reference>
<dbReference type="Proteomes" id="UP000886998">
    <property type="component" value="Unassembled WGS sequence"/>
</dbReference>
<comment type="caution">
    <text evidence="2">The sequence shown here is derived from an EMBL/GenBank/DDBJ whole genome shotgun (WGS) entry which is preliminary data.</text>
</comment>
<protein>
    <submittedName>
        <fullName evidence="2">Uncharacterized protein</fullName>
    </submittedName>
</protein>
<name>A0A8X6X8C2_9ARAC</name>
<dbReference type="EMBL" id="BMAV01006303">
    <property type="protein sequence ID" value="GFY48042.1"/>
    <property type="molecule type" value="Genomic_DNA"/>
</dbReference>
<sequence>MTVCRDKNQCPFSPPWSRKMLTDNPRSFPVYRGPDVSEPPSLDDWLGRIFVTFEVPRDYGISITHRDKIGMITSASELEAFYDENERDNSHETRNKMPMCKNKSEKPPVLVGQLVKRIFIK</sequence>
<dbReference type="AlphaFoldDB" id="A0A8X6X8C2"/>
<keyword evidence="3" id="KW-1185">Reference proteome</keyword>
<gene>
    <name evidence="2" type="ORF">TNIN_171871</name>
</gene>
<evidence type="ECO:0000313" key="2">
    <source>
        <dbReference type="EMBL" id="GFY48042.1"/>
    </source>
</evidence>
<accession>A0A8X6X8C2</accession>
<dbReference type="OrthoDB" id="10355554at2759"/>
<evidence type="ECO:0000256" key="1">
    <source>
        <dbReference type="SAM" id="MobiDB-lite"/>
    </source>
</evidence>